<keyword evidence="3" id="KW-1185">Reference proteome</keyword>
<organism evidence="2 3">
    <name type="scientific">Eimeria mitis</name>
    <dbReference type="NCBI Taxonomy" id="44415"/>
    <lineage>
        <taxon>Eukaryota</taxon>
        <taxon>Sar</taxon>
        <taxon>Alveolata</taxon>
        <taxon>Apicomplexa</taxon>
        <taxon>Conoidasida</taxon>
        <taxon>Coccidia</taxon>
        <taxon>Eucoccidiorida</taxon>
        <taxon>Eimeriorina</taxon>
        <taxon>Eimeriidae</taxon>
        <taxon>Eimeria</taxon>
    </lineage>
</organism>
<reference evidence="2" key="1">
    <citation type="submission" date="2013-10" db="EMBL/GenBank/DDBJ databases">
        <title>Genomic analysis of the causative agents of coccidiosis in chickens.</title>
        <authorList>
            <person name="Reid A.J."/>
            <person name="Blake D."/>
            <person name="Billington K."/>
            <person name="Browne H."/>
            <person name="Dunn M."/>
            <person name="Hung S."/>
            <person name="Kawahara F."/>
            <person name="Miranda-Saavedra D."/>
            <person name="Mourier T."/>
            <person name="Nagra H."/>
            <person name="Otto T.D."/>
            <person name="Rawlings N."/>
            <person name="Sanchez A."/>
            <person name="Sanders M."/>
            <person name="Subramaniam C."/>
            <person name="Tay Y."/>
            <person name="Dear P."/>
            <person name="Doerig C."/>
            <person name="Gruber A."/>
            <person name="Parkinson J."/>
            <person name="Shirley M."/>
            <person name="Wan K.L."/>
            <person name="Berriman M."/>
            <person name="Tomley F."/>
            <person name="Pain A."/>
        </authorList>
    </citation>
    <scope>NUCLEOTIDE SEQUENCE [LARGE SCALE GENOMIC DNA]</scope>
    <source>
        <strain evidence="2">Houghton</strain>
    </source>
</reference>
<dbReference type="OrthoDB" id="360649at2759"/>
<gene>
    <name evidence="2" type="ORF">EMH_0054130</name>
</gene>
<feature type="region of interest" description="Disordered" evidence="1">
    <location>
        <begin position="16"/>
        <end position="48"/>
    </location>
</feature>
<feature type="compositionally biased region" description="Polar residues" evidence="1">
    <location>
        <begin position="17"/>
        <end position="27"/>
    </location>
</feature>
<protein>
    <submittedName>
        <fullName evidence="2">Uncharacterized protein</fullName>
    </submittedName>
</protein>
<dbReference type="EMBL" id="HG735893">
    <property type="protein sequence ID" value="CDJ36388.1"/>
    <property type="molecule type" value="Genomic_DNA"/>
</dbReference>
<accession>U6KLS5</accession>
<sequence length="347" mass="38131">MASPLGWARYGRLQATRGPSEQRSLGVSLQPPVQPAASEPVAWQSQQQQQKQQQQHILRGDLLLRLPCRRSIYRCLSGSSRCSSTASTAVNASPYSVAARLQAEGAAAASKQPYTFKSAAHRDMVVLSTRLHLQDLLLERFGRLRTAECCLLRKASGTPRLLLLWADLLVQQNPEHPPADAYFVPPELYRLPEVKALLQRDRELRWLMQRIDPKGVGGPCDSSRDCVPVPHFPSVLQQEVPRYPYEPYQLELLRDTYGLLKWPFRPIRGAARAAAAAAAAAVASGNAEVPHIPQAEPTSEGVAAAVAAVAAAVDRGDVRRANNEVRTRCSTDAIYAPDETETGAYVW</sequence>
<name>U6KLS5_9EIME</name>
<dbReference type="RefSeq" id="XP_037878676.1">
    <property type="nucleotide sequence ID" value="XM_038022822.1"/>
</dbReference>
<dbReference type="VEuPathDB" id="ToxoDB:EMH_0054130"/>
<dbReference type="Proteomes" id="UP000030744">
    <property type="component" value="Unassembled WGS sequence"/>
</dbReference>
<evidence type="ECO:0000256" key="1">
    <source>
        <dbReference type="SAM" id="MobiDB-lite"/>
    </source>
</evidence>
<proteinExistence type="predicted"/>
<evidence type="ECO:0000313" key="3">
    <source>
        <dbReference type="Proteomes" id="UP000030744"/>
    </source>
</evidence>
<dbReference type="GeneID" id="60404093"/>
<reference evidence="2" key="2">
    <citation type="submission" date="2013-10" db="EMBL/GenBank/DDBJ databases">
        <authorList>
            <person name="Aslett M."/>
        </authorList>
    </citation>
    <scope>NUCLEOTIDE SEQUENCE [LARGE SCALE GENOMIC DNA]</scope>
    <source>
        <strain evidence="2">Houghton</strain>
    </source>
</reference>
<evidence type="ECO:0000313" key="2">
    <source>
        <dbReference type="EMBL" id="CDJ36388.1"/>
    </source>
</evidence>
<dbReference type="AlphaFoldDB" id="U6KLS5"/>